<dbReference type="GO" id="GO:0006432">
    <property type="term" value="P:phenylalanyl-tRNA aminoacylation"/>
    <property type="evidence" value="ECO:0007669"/>
    <property type="project" value="InterPro"/>
</dbReference>
<evidence type="ECO:0000256" key="13">
    <source>
        <dbReference type="ARBA" id="ARBA00022917"/>
    </source>
</evidence>
<dbReference type="GO" id="GO:0003723">
    <property type="term" value="F:RNA binding"/>
    <property type="evidence" value="ECO:0007669"/>
    <property type="project" value="InterPro"/>
</dbReference>
<evidence type="ECO:0000256" key="12">
    <source>
        <dbReference type="ARBA" id="ARBA00022842"/>
    </source>
</evidence>
<evidence type="ECO:0000256" key="1">
    <source>
        <dbReference type="ARBA" id="ARBA00001946"/>
    </source>
</evidence>
<evidence type="ECO:0000256" key="6">
    <source>
        <dbReference type="ARBA" id="ARBA00017032"/>
    </source>
</evidence>
<evidence type="ECO:0000256" key="3">
    <source>
        <dbReference type="ARBA" id="ARBA00007438"/>
    </source>
</evidence>
<dbReference type="InterPro" id="IPR004531">
    <property type="entry name" value="Phe-tRNA-synth_IIc_bsu_arc_euk"/>
</dbReference>
<dbReference type="SUPFAM" id="SSF56037">
    <property type="entry name" value="PheT/TilS domain"/>
    <property type="match status" value="1"/>
</dbReference>
<dbReference type="Pfam" id="PF03484">
    <property type="entry name" value="B5"/>
    <property type="match status" value="1"/>
</dbReference>
<comment type="catalytic activity">
    <reaction evidence="16">
        <text>tRNA(Phe) + L-phenylalanine + ATP = L-phenylalanyl-tRNA(Phe) + AMP + diphosphate + H(+)</text>
        <dbReference type="Rhea" id="RHEA:19413"/>
        <dbReference type="Rhea" id="RHEA-COMP:9668"/>
        <dbReference type="Rhea" id="RHEA-COMP:9699"/>
        <dbReference type="ChEBI" id="CHEBI:15378"/>
        <dbReference type="ChEBI" id="CHEBI:30616"/>
        <dbReference type="ChEBI" id="CHEBI:33019"/>
        <dbReference type="ChEBI" id="CHEBI:58095"/>
        <dbReference type="ChEBI" id="CHEBI:78442"/>
        <dbReference type="ChEBI" id="CHEBI:78531"/>
        <dbReference type="ChEBI" id="CHEBI:456215"/>
        <dbReference type="EC" id="6.1.1.20"/>
    </reaction>
</comment>
<dbReference type="PANTHER" id="PTHR10947">
    <property type="entry name" value="PHENYLALANYL-TRNA SYNTHETASE BETA CHAIN AND LEUCINE-RICH REPEAT-CONTAINING PROTEIN 47"/>
    <property type="match status" value="1"/>
</dbReference>
<accession>A0A6A6IFQ3</accession>
<keyword evidence="14 18" id="KW-0030">Aminoacyl-tRNA synthetase</keyword>
<keyword evidence="12" id="KW-0460">Magnesium</keyword>
<evidence type="ECO:0000256" key="5">
    <source>
        <dbReference type="ARBA" id="ARBA00012814"/>
    </source>
</evidence>
<evidence type="ECO:0000256" key="16">
    <source>
        <dbReference type="ARBA" id="ARBA00049255"/>
    </source>
</evidence>
<dbReference type="FunFam" id="3.30.56.10:FF:000004">
    <property type="entry name" value="Phenylalanyl-tRNA synthetase, beta subunit"/>
    <property type="match status" value="1"/>
</dbReference>
<keyword evidence="10" id="KW-0547">Nucleotide-binding</keyword>
<evidence type="ECO:0000256" key="14">
    <source>
        <dbReference type="ARBA" id="ARBA00023146"/>
    </source>
</evidence>
<dbReference type="SUPFAM" id="SSF55681">
    <property type="entry name" value="Class II aaRS and biotin synthetases"/>
    <property type="match status" value="1"/>
</dbReference>
<dbReference type="AlphaFoldDB" id="A0A6A6IFQ3"/>
<keyword evidence="13" id="KW-0648">Protein biosynthesis</keyword>
<dbReference type="InterPro" id="IPR045864">
    <property type="entry name" value="aa-tRNA-synth_II/BPL/LPL"/>
</dbReference>
<evidence type="ECO:0000256" key="8">
    <source>
        <dbReference type="ARBA" id="ARBA00022598"/>
    </source>
</evidence>
<dbReference type="InterPro" id="IPR005146">
    <property type="entry name" value="B3/B4_tRNA-bd"/>
</dbReference>
<dbReference type="SUPFAM" id="SSF46955">
    <property type="entry name" value="Putative DNA-binding domain"/>
    <property type="match status" value="2"/>
</dbReference>
<dbReference type="GO" id="GO:0000287">
    <property type="term" value="F:magnesium ion binding"/>
    <property type="evidence" value="ECO:0007669"/>
    <property type="project" value="InterPro"/>
</dbReference>
<reference evidence="18" key="1">
    <citation type="journal article" date="2020" name="Stud. Mycol.">
        <title>101 Dothideomycetes genomes: a test case for predicting lifestyles and emergence of pathogens.</title>
        <authorList>
            <person name="Haridas S."/>
            <person name="Albert R."/>
            <person name="Binder M."/>
            <person name="Bloem J."/>
            <person name="Labutti K."/>
            <person name="Salamov A."/>
            <person name="Andreopoulos B."/>
            <person name="Baker S."/>
            <person name="Barry K."/>
            <person name="Bills G."/>
            <person name="Bluhm B."/>
            <person name="Cannon C."/>
            <person name="Castanera R."/>
            <person name="Culley D."/>
            <person name="Daum C."/>
            <person name="Ezra D."/>
            <person name="Gonzalez J."/>
            <person name="Henrissat B."/>
            <person name="Kuo A."/>
            <person name="Liang C."/>
            <person name="Lipzen A."/>
            <person name="Lutzoni F."/>
            <person name="Magnuson J."/>
            <person name="Mondo S."/>
            <person name="Nolan M."/>
            <person name="Ohm R."/>
            <person name="Pangilinan J."/>
            <person name="Park H.-J."/>
            <person name="Ramirez L."/>
            <person name="Alfaro M."/>
            <person name="Sun H."/>
            <person name="Tritt A."/>
            <person name="Yoshinaga Y."/>
            <person name="Zwiers L.-H."/>
            <person name="Turgeon B."/>
            <person name="Goodwin S."/>
            <person name="Spatafora J."/>
            <person name="Crous P."/>
            <person name="Grigoriev I."/>
        </authorList>
    </citation>
    <scope>NUCLEOTIDE SEQUENCE</scope>
    <source>
        <strain evidence="18">CBS 122368</strain>
    </source>
</reference>
<dbReference type="FunFam" id="3.50.40.10:FF:000002">
    <property type="entry name" value="phenylalanine--tRNA ligase beta subunit"/>
    <property type="match status" value="1"/>
</dbReference>
<keyword evidence="9" id="KW-0479">Metal-binding</keyword>
<dbReference type="RefSeq" id="XP_033684021.1">
    <property type="nucleotide sequence ID" value="XM_033828992.1"/>
</dbReference>
<keyword evidence="11" id="KW-0067">ATP-binding</keyword>
<dbReference type="InterPro" id="IPR009061">
    <property type="entry name" value="DNA-bd_dom_put_sf"/>
</dbReference>
<dbReference type="GO" id="GO:0004826">
    <property type="term" value="F:phenylalanine-tRNA ligase activity"/>
    <property type="evidence" value="ECO:0007669"/>
    <property type="project" value="UniProtKB-EC"/>
</dbReference>
<evidence type="ECO:0000256" key="9">
    <source>
        <dbReference type="ARBA" id="ARBA00022723"/>
    </source>
</evidence>
<comment type="subunit">
    <text evidence="4">Tetramer of two alpha and two beta subunits.</text>
</comment>
<evidence type="ECO:0000313" key="19">
    <source>
        <dbReference type="Proteomes" id="UP000800094"/>
    </source>
</evidence>
<comment type="subcellular location">
    <subcellularLocation>
        <location evidence="2">Cytoplasm</location>
    </subcellularLocation>
</comment>
<evidence type="ECO:0000256" key="2">
    <source>
        <dbReference type="ARBA" id="ARBA00004496"/>
    </source>
</evidence>
<evidence type="ECO:0000256" key="7">
    <source>
        <dbReference type="ARBA" id="ARBA00022490"/>
    </source>
</evidence>
<name>A0A6A6IFQ3_9PLEO</name>
<evidence type="ECO:0000256" key="15">
    <source>
        <dbReference type="ARBA" id="ARBA00033189"/>
    </source>
</evidence>
<comment type="cofactor">
    <cofactor evidence="1">
        <name>Mg(2+)</name>
        <dbReference type="ChEBI" id="CHEBI:18420"/>
    </cofactor>
</comment>
<evidence type="ECO:0000313" key="18">
    <source>
        <dbReference type="EMBL" id="KAF2249017.1"/>
    </source>
</evidence>
<dbReference type="FunFam" id="3.30.930.10:FF:000052">
    <property type="entry name" value="Phenylalanyl-tRNA synthetase, beta subunit"/>
    <property type="match status" value="1"/>
</dbReference>
<dbReference type="Proteomes" id="UP000800094">
    <property type="component" value="Unassembled WGS sequence"/>
</dbReference>
<dbReference type="Pfam" id="PF17759">
    <property type="entry name" value="tRNA_synthFbeta"/>
    <property type="match status" value="1"/>
</dbReference>
<sequence length="593" mass="67151">MPTITVDKAALFKELGKEYTTEEFDELCFDFGIELEEDTSHSTKPEDQAQPPQLKVEIPANRYDMLCFEGIALNLRVFLEKQKLPEWKLSPPASGELETLTIKEETMKIRPLCSGVVLRNIKFTQERYDSFIALQDKLHQNLARQRTLVSIGTHDLDTIQGPFTYEALPPEQIEFIPLNQTKKMNGKQLMEFYEKDKHLGRYLHIIRDSPVYPVIYDLNRTVLSLPPIINGDHSKITLDTKNVLIEITALDKTKVELVNHTLVAMFAGYAESIEPIKIISPHNNESREAPDLTPRETQVEVDYLNQVTGLDLSPAEISKLLSRMGYTITDSRSDSNLLDVSVPITRADVLHQADIMEDYAIAYGFNNLPRQNPNKSATIAAPLPINKLSDIVRLESAAAGWNEVMPLILCSHEENFEWLNRKDDGKTAVKLANPKTVEYQIVRTSLLPGLLKTINSNKHHAMPIKIFEVSDVGFIDLSLERKSRNERHFAAAIMGKTSGFEQVHGLLDRLMLMLKSAFITREEGLQNPKFSGYWIEEVDDPTFLEGHVAAIKLNIDGKNETVGVFGILHPSVLQKFEIPYPVSTLEFNLEVFL</sequence>
<dbReference type="PANTHER" id="PTHR10947:SF0">
    <property type="entry name" value="PHENYLALANINE--TRNA LIGASE BETA SUBUNIT"/>
    <property type="match status" value="1"/>
</dbReference>
<organism evidence="18 19">
    <name type="scientific">Trematosphaeria pertusa</name>
    <dbReference type="NCBI Taxonomy" id="390896"/>
    <lineage>
        <taxon>Eukaryota</taxon>
        <taxon>Fungi</taxon>
        <taxon>Dikarya</taxon>
        <taxon>Ascomycota</taxon>
        <taxon>Pezizomycotina</taxon>
        <taxon>Dothideomycetes</taxon>
        <taxon>Pleosporomycetidae</taxon>
        <taxon>Pleosporales</taxon>
        <taxon>Massarineae</taxon>
        <taxon>Trematosphaeriaceae</taxon>
        <taxon>Trematosphaeria</taxon>
    </lineage>
</organism>
<dbReference type="CDD" id="cd00769">
    <property type="entry name" value="PheRS_beta_core"/>
    <property type="match status" value="1"/>
</dbReference>
<keyword evidence="8" id="KW-0436">Ligase</keyword>
<dbReference type="GO" id="GO:0009328">
    <property type="term" value="C:phenylalanine-tRNA ligase complex"/>
    <property type="evidence" value="ECO:0007669"/>
    <property type="project" value="TreeGrafter"/>
</dbReference>
<dbReference type="InterPro" id="IPR020825">
    <property type="entry name" value="Phe-tRNA_synthase-like_B3/B4"/>
</dbReference>
<dbReference type="InterPro" id="IPR041616">
    <property type="entry name" value="PheRS_beta_core"/>
</dbReference>
<keyword evidence="7" id="KW-0963">Cytoplasm</keyword>
<gene>
    <name evidence="18" type="ORF">BU26DRAFT_519183</name>
</gene>
<evidence type="ECO:0000256" key="11">
    <source>
        <dbReference type="ARBA" id="ARBA00022840"/>
    </source>
</evidence>
<dbReference type="Gene3D" id="3.50.40.10">
    <property type="entry name" value="Phenylalanyl-trna Synthetase, Chain B, domain 3"/>
    <property type="match status" value="1"/>
</dbReference>
<evidence type="ECO:0000259" key="17">
    <source>
        <dbReference type="PROSITE" id="PS51483"/>
    </source>
</evidence>
<protein>
    <recommendedName>
        <fullName evidence="6">Phenylalanine--tRNA ligase beta subunit</fullName>
        <ecNumber evidence="5">6.1.1.20</ecNumber>
    </recommendedName>
    <alternativeName>
        <fullName evidence="15">Phenylalanyl-tRNA synthetase beta subunit</fullName>
    </alternativeName>
</protein>
<dbReference type="Pfam" id="PF03483">
    <property type="entry name" value="B3_4"/>
    <property type="match status" value="1"/>
</dbReference>
<dbReference type="OrthoDB" id="1698572at2759"/>
<dbReference type="SMART" id="SM00874">
    <property type="entry name" value="B5"/>
    <property type="match status" value="1"/>
</dbReference>
<keyword evidence="19" id="KW-1185">Reference proteome</keyword>
<dbReference type="PROSITE" id="PS51483">
    <property type="entry name" value="B5"/>
    <property type="match status" value="1"/>
</dbReference>
<dbReference type="NCBIfam" id="TIGR00471">
    <property type="entry name" value="pheT_arch"/>
    <property type="match status" value="1"/>
</dbReference>
<dbReference type="EC" id="6.1.1.20" evidence="5"/>
<comment type="similarity">
    <text evidence="3">Belongs to the phenylalanyl-tRNA synthetase beta subunit family. Type 2 subfamily.</text>
</comment>
<dbReference type="GO" id="GO:0005524">
    <property type="term" value="F:ATP binding"/>
    <property type="evidence" value="ECO:0007669"/>
    <property type="project" value="UniProtKB-KW"/>
</dbReference>
<dbReference type="Pfam" id="PF18262">
    <property type="entry name" value="PhetRS_B1"/>
    <property type="match status" value="1"/>
</dbReference>
<evidence type="ECO:0000256" key="10">
    <source>
        <dbReference type="ARBA" id="ARBA00022741"/>
    </source>
</evidence>
<feature type="domain" description="B5" evidence="17">
    <location>
        <begin position="292"/>
        <end position="370"/>
    </location>
</feature>
<dbReference type="FunFam" id="3.30.56.10:FF:000006">
    <property type="entry name" value="Phenylalanyl-tRNA synthetase subunit beta"/>
    <property type="match status" value="1"/>
</dbReference>
<dbReference type="InterPro" id="IPR005147">
    <property type="entry name" value="tRNA_synthase_B5-dom"/>
</dbReference>
<dbReference type="SMART" id="SM00873">
    <property type="entry name" value="B3_4"/>
    <property type="match status" value="1"/>
</dbReference>
<proteinExistence type="inferred from homology"/>
<evidence type="ECO:0000256" key="4">
    <source>
        <dbReference type="ARBA" id="ARBA00011209"/>
    </source>
</evidence>
<dbReference type="InterPro" id="IPR040659">
    <property type="entry name" value="PhetRS_B1"/>
</dbReference>
<dbReference type="Gene3D" id="3.30.56.10">
    <property type="match status" value="2"/>
</dbReference>
<dbReference type="Gene3D" id="3.30.930.10">
    <property type="entry name" value="Bira Bifunctional Protein, Domain 2"/>
    <property type="match status" value="1"/>
</dbReference>
<dbReference type="GeneID" id="54582322"/>
<dbReference type="EMBL" id="ML987195">
    <property type="protein sequence ID" value="KAF2249017.1"/>
    <property type="molecule type" value="Genomic_DNA"/>
</dbReference>
<dbReference type="InterPro" id="IPR045060">
    <property type="entry name" value="Phe-tRNA-ligase_IIc_bsu"/>
</dbReference>